<organism evidence="1 2">
    <name type="scientific">Papaver somniferum</name>
    <name type="common">Opium poppy</name>
    <dbReference type="NCBI Taxonomy" id="3469"/>
    <lineage>
        <taxon>Eukaryota</taxon>
        <taxon>Viridiplantae</taxon>
        <taxon>Streptophyta</taxon>
        <taxon>Embryophyta</taxon>
        <taxon>Tracheophyta</taxon>
        <taxon>Spermatophyta</taxon>
        <taxon>Magnoliopsida</taxon>
        <taxon>Ranunculales</taxon>
        <taxon>Papaveraceae</taxon>
        <taxon>Papaveroideae</taxon>
        <taxon>Papaver</taxon>
    </lineage>
</organism>
<gene>
    <name evidence="1" type="ORF">C5167_042696</name>
</gene>
<dbReference type="AlphaFoldDB" id="A0A4Y7L656"/>
<proteinExistence type="predicted"/>
<accession>A0A4Y7L656</accession>
<name>A0A4Y7L656_PAPSO</name>
<evidence type="ECO:0000313" key="1">
    <source>
        <dbReference type="EMBL" id="RZC80122.1"/>
    </source>
</evidence>
<dbReference type="Proteomes" id="UP000316621">
    <property type="component" value="Chromosome 10"/>
</dbReference>
<dbReference type="EMBL" id="CM010724">
    <property type="protein sequence ID" value="RZC80122.1"/>
    <property type="molecule type" value="Genomic_DNA"/>
</dbReference>
<protein>
    <submittedName>
        <fullName evidence="1">Uncharacterized protein</fullName>
    </submittedName>
</protein>
<evidence type="ECO:0000313" key="2">
    <source>
        <dbReference type="Proteomes" id="UP000316621"/>
    </source>
</evidence>
<reference evidence="1 2" key="1">
    <citation type="journal article" date="2018" name="Science">
        <title>The opium poppy genome and morphinan production.</title>
        <authorList>
            <person name="Guo L."/>
            <person name="Winzer T."/>
            <person name="Yang X."/>
            <person name="Li Y."/>
            <person name="Ning Z."/>
            <person name="He Z."/>
            <person name="Teodor R."/>
            <person name="Lu Y."/>
            <person name="Bowser T.A."/>
            <person name="Graham I.A."/>
            <person name="Ye K."/>
        </authorList>
    </citation>
    <scope>NUCLEOTIDE SEQUENCE [LARGE SCALE GENOMIC DNA]</scope>
    <source>
        <strain evidence="2">cv. HN1</strain>
        <tissue evidence="1">Leaves</tissue>
    </source>
</reference>
<dbReference type="Gramene" id="RZC80122">
    <property type="protein sequence ID" value="RZC80122"/>
    <property type="gene ID" value="C5167_042696"/>
</dbReference>
<keyword evidence="2" id="KW-1185">Reference proteome</keyword>
<sequence length="64" mass="7182">MLYQRKQDLHEVEKLQSVEIVLHEPLPTFPLSSVLALQDISPVVVQSAFAVSLVTLSDLVILKR</sequence>